<name>Q7XL01_ORYSJ</name>
<protein>
    <submittedName>
        <fullName evidence="2">OJ000315_02.16 protein</fullName>
    </submittedName>
</protein>
<feature type="region of interest" description="Disordered" evidence="1">
    <location>
        <begin position="97"/>
        <end position="118"/>
    </location>
</feature>
<sequence length="118" mass="13137">MAAGATWKKQGMSTMYHQQPVLVGIMPDTYGIADRYPVSCLVSGLIPVGIRLGTWVSWLGVRPGTRRYQTCYLISDLTFTERWIAIGSDRWMAAAMARRSPPEDEDYNGGGQATEFDD</sequence>
<proteinExistence type="predicted"/>
<gene>
    <name evidence="2" type="primary">OJ000315_02.16</name>
</gene>
<dbReference type="AlphaFoldDB" id="Q7XL01"/>
<dbReference type="Proteomes" id="UP000000763">
    <property type="component" value="Chromosome 4"/>
</dbReference>
<evidence type="ECO:0000313" key="3">
    <source>
        <dbReference type="Proteomes" id="UP000000763"/>
    </source>
</evidence>
<evidence type="ECO:0000313" key="2">
    <source>
        <dbReference type="EMBL" id="CAE05371.1"/>
    </source>
</evidence>
<reference evidence="3" key="2">
    <citation type="journal article" date="2008" name="Nucleic Acids Res.">
        <title>The rice annotation project database (RAP-DB): 2008 update.</title>
        <authorList>
            <consortium name="The rice annotation project (RAP)"/>
        </authorList>
    </citation>
    <scope>GENOME REANNOTATION</scope>
    <source>
        <strain evidence="3">cv. Nipponbare</strain>
    </source>
</reference>
<evidence type="ECO:0000256" key="1">
    <source>
        <dbReference type="SAM" id="MobiDB-lite"/>
    </source>
</evidence>
<accession>Q7XL01</accession>
<dbReference type="EMBL" id="AL731639">
    <property type="protein sequence ID" value="CAE05371.1"/>
    <property type="molecule type" value="Genomic_DNA"/>
</dbReference>
<reference evidence="3" key="1">
    <citation type="journal article" date="2005" name="Nature">
        <title>The map-based sequence of the rice genome.</title>
        <authorList>
            <consortium name="International rice genome sequencing project (IRGSP)"/>
            <person name="Matsumoto T."/>
            <person name="Wu J."/>
            <person name="Kanamori H."/>
            <person name="Katayose Y."/>
            <person name="Fujisawa M."/>
            <person name="Namiki N."/>
            <person name="Mizuno H."/>
            <person name="Yamamoto K."/>
            <person name="Antonio B.A."/>
            <person name="Baba T."/>
            <person name="Sakata K."/>
            <person name="Nagamura Y."/>
            <person name="Aoki H."/>
            <person name="Arikawa K."/>
            <person name="Arita K."/>
            <person name="Bito T."/>
            <person name="Chiden Y."/>
            <person name="Fujitsuka N."/>
            <person name="Fukunaka R."/>
            <person name="Hamada M."/>
            <person name="Harada C."/>
            <person name="Hayashi A."/>
            <person name="Hijishita S."/>
            <person name="Honda M."/>
            <person name="Hosokawa S."/>
            <person name="Ichikawa Y."/>
            <person name="Idonuma A."/>
            <person name="Iijima M."/>
            <person name="Ikeda M."/>
            <person name="Ikeno M."/>
            <person name="Ito K."/>
            <person name="Ito S."/>
            <person name="Ito T."/>
            <person name="Ito Y."/>
            <person name="Ito Y."/>
            <person name="Iwabuchi A."/>
            <person name="Kamiya K."/>
            <person name="Karasawa W."/>
            <person name="Kurita K."/>
            <person name="Katagiri S."/>
            <person name="Kikuta A."/>
            <person name="Kobayashi H."/>
            <person name="Kobayashi N."/>
            <person name="Machita K."/>
            <person name="Maehara T."/>
            <person name="Masukawa M."/>
            <person name="Mizubayashi T."/>
            <person name="Mukai Y."/>
            <person name="Nagasaki H."/>
            <person name="Nagata Y."/>
            <person name="Naito S."/>
            <person name="Nakashima M."/>
            <person name="Nakama Y."/>
            <person name="Nakamichi Y."/>
            <person name="Nakamura M."/>
            <person name="Meguro A."/>
            <person name="Negishi M."/>
            <person name="Ohta I."/>
            <person name="Ohta T."/>
            <person name="Okamoto M."/>
            <person name="Ono N."/>
            <person name="Saji S."/>
            <person name="Sakaguchi M."/>
            <person name="Sakai K."/>
            <person name="Shibata M."/>
            <person name="Shimokawa T."/>
            <person name="Song J."/>
            <person name="Takazaki Y."/>
            <person name="Terasawa K."/>
            <person name="Tsugane M."/>
            <person name="Tsuji K."/>
            <person name="Ueda S."/>
            <person name="Waki K."/>
            <person name="Yamagata H."/>
            <person name="Yamamoto M."/>
            <person name="Yamamoto S."/>
            <person name="Yamane H."/>
            <person name="Yoshiki S."/>
            <person name="Yoshihara R."/>
            <person name="Yukawa K."/>
            <person name="Zhong H."/>
            <person name="Yano M."/>
            <person name="Yuan Q."/>
            <person name="Ouyang S."/>
            <person name="Liu J."/>
            <person name="Jones K.M."/>
            <person name="Gansberger K."/>
            <person name="Moffat K."/>
            <person name="Hill J."/>
            <person name="Bera J."/>
            <person name="Fadrosh D."/>
            <person name="Jin S."/>
            <person name="Johri S."/>
            <person name="Kim M."/>
            <person name="Overton L."/>
            <person name="Reardon M."/>
            <person name="Tsitrin T."/>
            <person name="Vuong H."/>
            <person name="Weaver B."/>
            <person name="Ciecko A."/>
            <person name="Tallon L."/>
            <person name="Jackson J."/>
            <person name="Pai G."/>
            <person name="Aken S.V."/>
            <person name="Utterback T."/>
            <person name="Reidmuller S."/>
            <person name="Feldblyum T."/>
            <person name="Hsiao J."/>
            <person name="Zismann V."/>
            <person name="Iobst S."/>
            <person name="de Vazeille A.R."/>
            <person name="Buell C.R."/>
            <person name="Ying K."/>
            <person name="Li Y."/>
            <person name="Lu T."/>
            <person name="Huang Y."/>
            <person name="Zhao Q."/>
            <person name="Feng Q."/>
            <person name="Zhang L."/>
            <person name="Zhu J."/>
            <person name="Weng Q."/>
            <person name="Mu J."/>
            <person name="Lu Y."/>
            <person name="Fan D."/>
            <person name="Liu Y."/>
            <person name="Guan J."/>
            <person name="Zhang Y."/>
            <person name="Yu S."/>
            <person name="Liu X."/>
            <person name="Zhang Y."/>
            <person name="Hong G."/>
            <person name="Han B."/>
            <person name="Choisne N."/>
            <person name="Demange N."/>
            <person name="Orjeda G."/>
            <person name="Samain S."/>
            <person name="Cattolico L."/>
            <person name="Pelletier E."/>
            <person name="Couloux A."/>
            <person name="Segurens B."/>
            <person name="Wincker P."/>
            <person name="D'Hont A."/>
            <person name="Scarpelli C."/>
            <person name="Weissenbach J."/>
            <person name="Salanoubat M."/>
            <person name="Quetier F."/>
            <person name="Yu Y."/>
            <person name="Kim H.R."/>
            <person name="Rambo T."/>
            <person name="Currie J."/>
            <person name="Collura K."/>
            <person name="Luo M."/>
            <person name="Yang T."/>
            <person name="Ammiraju J.S.S."/>
            <person name="Engler F."/>
            <person name="Soderlund C."/>
            <person name="Wing R.A."/>
            <person name="Palmer L.E."/>
            <person name="de la Bastide M."/>
            <person name="Spiegel L."/>
            <person name="Nascimento L."/>
            <person name="Zutavern T."/>
            <person name="O'Shaughnessy A."/>
            <person name="Dike S."/>
            <person name="Dedhia N."/>
            <person name="Preston R."/>
            <person name="Balija V."/>
            <person name="McCombie W.R."/>
            <person name="Chow T."/>
            <person name="Chen H."/>
            <person name="Chung M."/>
            <person name="Chen C."/>
            <person name="Shaw J."/>
            <person name="Wu H."/>
            <person name="Hsiao K."/>
            <person name="Chao Y."/>
            <person name="Chu M."/>
            <person name="Cheng C."/>
            <person name="Hour A."/>
            <person name="Lee P."/>
            <person name="Lin S."/>
            <person name="Lin Y."/>
            <person name="Liou J."/>
            <person name="Liu S."/>
            <person name="Hsing Y."/>
            <person name="Raghuvanshi S."/>
            <person name="Mohanty A."/>
            <person name="Bharti A.K."/>
            <person name="Gaur A."/>
            <person name="Gupta V."/>
            <person name="Kumar D."/>
            <person name="Ravi V."/>
            <person name="Vij S."/>
            <person name="Kapur A."/>
            <person name="Khurana P."/>
            <person name="Khurana P."/>
            <person name="Khurana J.P."/>
            <person name="Tyagi A.K."/>
            <person name="Gaikwad K."/>
            <person name="Singh A."/>
            <person name="Dalal V."/>
            <person name="Srivastava S."/>
            <person name="Dixit A."/>
            <person name="Pal A.K."/>
            <person name="Ghazi I.A."/>
            <person name="Yadav M."/>
            <person name="Pandit A."/>
            <person name="Bhargava A."/>
            <person name="Sureshbabu K."/>
            <person name="Batra K."/>
            <person name="Sharma T.R."/>
            <person name="Mohapatra T."/>
            <person name="Singh N.K."/>
            <person name="Messing J."/>
            <person name="Nelson A.B."/>
            <person name="Fuks G."/>
            <person name="Kavchok S."/>
            <person name="Keizer G."/>
            <person name="Linton E."/>
            <person name="Llaca V."/>
            <person name="Song R."/>
            <person name="Tanyolac B."/>
            <person name="Young S."/>
            <person name="Ho-Il K."/>
            <person name="Hahn J.H."/>
            <person name="Sangsakoo G."/>
            <person name="Vanavichit A."/>
            <person name="de Mattos Luiz.A.T."/>
            <person name="Zimmer P.D."/>
            <person name="Malone G."/>
            <person name="Dellagostin O."/>
            <person name="de Oliveira A.C."/>
            <person name="Bevan M."/>
            <person name="Bancroft I."/>
            <person name="Minx P."/>
            <person name="Cordum H."/>
            <person name="Wilson R."/>
            <person name="Cheng Z."/>
            <person name="Jin W."/>
            <person name="Jiang J."/>
            <person name="Leong S.A."/>
            <person name="Iwama H."/>
            <person name="Gojobori T."/>
            <person name="Itoh T."/>
            <person name="Niimura Y."/>
            <person name="Fujii Y."/>
            <person name="Habara T."/>
            <person name="Sakai H."/>
            <person name="Sato Y."/>
            <person name="Wilson G."/>
            <person name="Kumar K."/>
            <person name="McCouch S."/>
            <person name="Juretic N."/>
            <person name="Hoen D."/>
            <person name="Wright S."/>
            <person name="Bruskiewich R."/>
            <person name="Bureau T."/>
            <person name="Miyao A."/>
            <person name="Hirochika H."/>
            <person name="Nishikawa T."/>
            <person name="Kadowaki K."/>
            <person name="Sugiura M."/>
            <person name="Burr B."/>
            <person name="Sasaki T."/>
        </authorList>
    </citation>
    <scope>NUCLEOTIDE SEQUENCE [LARGE SCALE GENOMIC DNA]</scope>
    <source>
        <strain evidence="3">cv. Nipponbare</strain>
    </source>
</reference>
<organism evidence="2 3">
    <name type="scientific">Oryza sativa subsp. japonica</name>
    <name type="common">Rice</name>
    <dbReference type="NCBI Taxonomy" id="39947"/>
    <lineage>
        <taxon>Eukaryota</taxon>
        <taxon>Viridiplantae</taxon>
        <taxon>Streptophyta</taxon>
        <taxon>Embryophyta</taxon>
        <taxon>Tracheophyta</taxon>
        <taxon>Spermatophyta</taxon>
        <taxon>Magnoliopsida</taxon>
        <taxon>Liliopsida</taxon>
        <taxon>Poales</taxon>
        <taxon>Poaceae</taxon>
        <taxon>BOP clade</taxon>
        <taxon>Oryzoideae</taxon>
        <taxon>Oryzeae</taxon>
        <taxon>Oryzinae</taxon>
        <taxon>Oryza</taxon>
        <taxon>Oryza sativa</taxon>
    </lineage>
</organism>